<gene>
    <name evidence="1" type="ORF">HRM2_p00490</name>
</gene>
<proteinExistence type="predicted"/>
<name>C0QMP9_DESAH</name>
<dbReference type="EMBL" id="CP001088">
    <property type="protein sequence ID" value="ACN18043.1"/>
    <property type="molecule type" value="Genomic_DNA"/>
</dbReference>
<accession>C0QMP9</accession>
<protein>
    <recommendedName>
        <fullName evidence="3">Restriction endonuclease</fullName>
    </recommendedName>
</protein>
<reference evidence="1 2" key="1">
    <citation type="journal article" date="2009" name="Environ. Microbiol.">
        <title>Genome sequence of Desulfobacterium autotrophicum HRM2, a marine sulfate reducer oxidizing organic carbon completely to carbon dioxide.</title>
        <authorList>
            <person name="Strittmatter A.W."/>
            <person name="Liesegang H."/>
            <person name="Rabus R."/>
            <person name="Decker I."/>
            <person name="Amann J."/>
            <person name="Andres S."/>
            <person name="Henne A."/>
            <person name="Fricke W.F."/>
            <person name="Martinez-Arias R."/>
            <person name="Bartels D."/>
            <person name="Goesmann A."/>
            <person name="Krause L."/>
            <person name="Puehler A."/>
            <person name="Klenk H.P."/>
            <person name="Richter M."/>
            <person name="Schuler M."/>
            <person name="Gloeckner F.O."/>
            <person name="Meyerdierks A."/>
            <person name="Gottschalk G."/>
            <person name="Amann R."/>
        </authorList>
    </citation>
    <scope>NUCLEOTIDE SEQUENCE [LARGE SCALE GENOMIC DNA]</scope>
    <source>
        <strain evidence="2">ATCC 43914 / DSM 3382 / HRM2</strain>
        <plasmid evidence="2">Plasmid pHRM2a</plasmid>
    </source>
</reference>
<keyword evidence="2" id="KW-1185">Reference proteome</keyword>
<keyword evidence="1" id="KW-0614">Plasmid</keyword>
<evidence type="ECO:0000313" key="2">
    <source>
        <dbReference type="Proteomes" id="UP000000442"/>
    </source>
</evidence>
<organism evidence="1 2">
    <name type="scientific">Desulforapulum autotrophicum (strain ATCC 43914 / DSM 3382 / VKM B-1955 / HRM2)</name>
    <name type="common">Desulfobacterium autotrophicum</name>
    <dbReference type="NCBI Taxonomy" id="177437"/>
    <lineage>
        <taxon>Bacteria</taxon>
        <taxon>Pseudomonadati</taxon>
        <taxon>Thermodesulfobacteriota</taxon>
        <taxon>Desulfobacteria</taxon>
        <taxon>Desulfobacterales</taxon>
        <taxon>Desulfobacteraceae</taxon>
        <taxon>Desulforapulum</taxon>
    </lineage>
</organism>
<dbReference type="OrthoDB" id="3078667at2"/>
<evidence type="ECO:0008006" key="3">
    <source>
        <dbReference type="Google" id="ProtNLM"/>
    </source>
</evidence>
<sequence>MKKYMKETEWAKLVAERLDTELSGFHVQAGKKLTYANEIIEYDEGSSLYNEMGYETDILIYESTGEKKWKPRVVIETKINSVTTHDAITYSQKASAHKYVHPYLRYGIFIGNRKHYPLPGRLFRHGAHFDFMLSWKGYEPLEYEWIALIEIANEEISASKQLEEMFLNSRNKDRIKYFALHKPLITKSIKNTNE</sequence>
<dbReference type="HOGENOM" id="CLU_1479456_0_0_7"/>
<dbReference type="AlphaFoldDB" id="C0QMP9"/>
<dbReference type="Proteomes" id="UP000000442">
    <property type="component" value="Plasmid pHRM2a"/>
</dbReference>
<dbReference type="eggNOG" id="ENOG5032RW0">
    <property type="taxonomic scope" value="Bacteria"/>
</dbReference>
<geneLocation type="plasmid" evidence="1 2">
    <name>pHRM2a</name>
</geneLocation>
<dbReference type="KEGG" id="dat:HRM2_p00490"/>
<evidence type="ECO:0000313" key="1">
    <source>
        <dbReference type="EMBL" id="ACN18043.1"/>
    </source>
</evidence>